<proteinExistence type="inferred from homology"/>
<dbReference type="PROSITE" id="PS51186">
    <property type="entry name" value="GNAT"/>
    <property type="match status" value="1"/>
</dbReference>
<dbReference type="InterPro" id="IPR000182">
    <property type="entry name" value="GNAT_dom"/>
</dbReference>
<keyword evidence="5" id="KW-0472">Membrane</keyword>
<dbReference type="GO" id="GO:0008080">
    <property type="term" value="F:N-acetyltransferase activity"/>
    <property type="evidence" value="ECO:0007669"/>
    <property type="project" value="InterPro"/>
</dbReference>
<keyword evidence="4" id="KW-0012">Acyltransferase</keyword>
<keyword evidence="3 7" id="KW-0808">Transferase</keyword>
<dbReference type="CDD" id="cd04301">
    <property type="entry name" value="NAT_SF"/>
    <property type="match status" value="1"/>
</dbReference>
<protein>
    <submittedName>
        <fullName evidence="7">Ribosomal-protein-alanine acetyltransferase</fullName>
    </submittedName>
</protein>
<keyword evidence="2" id="KW-0963">Cytoplasm</keyword>
<evidence type="ECO:0000259" key="6">
    <source>
        <dbReference type="PROSITE" id="PS51186"/>
    </source>
</evidence>
<dbReference type="PANTHER" id="PTHR43420">
    <property type="entry name" value="ACETYLTRANSFERASE"/>
    <property type="match status" value="1"/>
</dbReference>
<dbReference type="Gene3D" id="3.40.630.30">
    <property type="match status" value="1"/>
</dbReference>
<sequence length="158" mass="17701">MIAYVEVTAANFERYCSEICRLEETAFRTPWSEAAYRQELDNPVSRLWVLLEGGSFAGYACFWIFAQELHIMKIALLAPMRGRGLASKLMERIVAEGGAAGARSAWLEVRPSNAAALRLYARQGFEEVGRRRSYYSDSGEDAVLMSRSILQYSASGEL</sequence>
<organism evidence="7">
    <name type="scientific">Uncultured Desulfatiglans sp</name>
    <dbReference type="NCBI Taxonomy" id="1748965"/>
    <lineage>
        <taxon>Bacteria</taxon>
        <taxon>Pseudomonadati</taxon>
        <taxon>Thermodesulfobacteriota</taxon>
        <taxon>Desulfobacteria</taxon>
        <taxon>Desulfatiglandales</taxon>
        <taxon>Desulfatiglandaceae</taxon>
        <taxon>Desulfatiglans</taxon>
        <taxon>environmental samples</taxon>
    </lineage>
</organism>
<evidence type="ECO:0000256" key="4">
    <source>
        <dbReference type="ARBA" id="ARBA00023315"/>
    </source>
</evidence>
<accession>A0A653A1P6</accession>
<keyword evidence="5" id="KW-1133">Transmembrane helix</keyword>
<dbReference type="InterPro" id="IPR006464">
    <property type="entry name" value="AcTrfase_RimI/Ard1"/>
</dbReference>
<dbReference type="PANTHER" id="PTHR43420:SF44">
    <property type="entry name" value="ACETYLTRANSFERASE YPEA"/>
    <property type="match status" value="1"/>
</dbReference>
<dbReference type="AlphaFoldDB" id="A0A653A1P6"/>
<dbReference type="EMBL" id="UPXX01000013">
    <property type="protein sequence ID" value="VBB41924.1"/>
    <property type="molecule type" value="Genomic_DNA"/>
</dbReference>
<gene>
    <name evidence="7" type="primary">rimI</name>
    <name evidence="7" type="ORF">TRIP_B200064</name>
</gene>
<evidence type="ECO:0000256" key="3">
    <source>
        <dbReference type="ARBA" id="ARBA00022679"/>
    </source>
</evidence>
<dbReference type="InterPro" id="IPR016181">
    <property type="entry name" value="Acyl_CoA_acyltransferase"/>
</dbReference>
<dbReference type="SUPFAM" id="SSF55729">
    <property type="entry name" value="Acyl-CoA N-acyltransferases (Nat)"/>
    <property type="match status" value="1"/>
</dbReference>
<dbReference type="Pfam" id="PF00583">
    <property type="entry name" value="Acetyltransf_1"/>
    <property type="match status" value="1"/>
</dbReference>
<comment type="similarity">
    <text evidence="1">Belongs to the acetyltransferase family. RimI subfamily.</text>
</comment>
<dbReference type="InterPro" id="IPR050680">
    <property type="entry name" value="YpeA/RimI_acetyltransf"/>
</dbReference>
<evidence type="ECO:0000256" key="2">
    <source>
        <dbReference type="ARBA" id="ARBA00022490"/>
    </source>
</evidence>
<dbReference type="NCBIfam" id="TIGR01575">
    <property type="entry name" value="rimI"/>
    <property type="match status" value="1"/>
</dbReference>
<feature type="domain" description="N-acetyltransferase" evidence="6">
    <location>
        <begin position="2"/>
        <end position="150"/>
    </location>
</feature>
<feature type="transmembrane region" description="Helical" evidence="5">
    <location>
        <begin position="47"/>
        <end position="66"/>
    </location>
</feature>
<evidence type="ECO:0000256" key="5">
    <source>
        <dbReference type="SAM" id="Phobius"/>
    </source>
</evidence>
<reference evidence="7" key="1">
    <citation type="submission" date="2018-07" db="EMBL/GenBank/DDBJ databases">
        <authorList>
            <consortium name="Genoscope - CEA"/>
            <person name="William W."/>
        </authorList>
    </citation>
    <scope>NUCLEOTIDE SEQUENCE</scope>
    <source>
        <strain evidence="7">IK1</strain>
    </source>
</reference>
<name>A0A653A1P6_UNCDX</name>
<keyword evidence="5" id="KW-0812">Transmembrane</keyword>
<evidence type="ECO:0000313" key="7">
    <source>
        <dbReference type="EMBL" id="VBB41924.1"/>
    </source>
</evidence>
<evidence type="ECO:0000256" key="1">
    <source>
        <dbReference type="ARBA" id="ARBA00005395"/>
    </source>
</evidence>